<name>A0A0H3B2V5_YERPY</name>
<organism evidence="1">
    <name type="scientific">Yersinia pseudotuberculosis serotype O:3 (strain YPIII)</name>
    <dbReference type="NCBI Taxonomy" id="502800"/>
    <lineage>
        <taxon>Bacteria</taxon>
        <taxon>Pseudomonadati</taxon>
        <taxon>Pseudomonadota</taxon>
        <taxon>Gammaproteobacteria</taxon>
        <taxon>Enterobacterales</taxon>
        <taxon>Yersiniaceae</taxon>
        <taxon>Yersinia</taxon>
    </lineage>
</organism>
<dbReference type="KEGG" id="ypy:YPK_1911"/>
<dbReference type="EMBL" id="CP000950">
    <property type="protein sequence ID" value="ACA68202.1"/>
    <property type="molecule type" value="Genomic_DNA"/>
</dbReference>
<dbReference type="AlphaFoldDB" id="A0A0H3B2V5"/>
<sequence length="41" mass="4405">MFVNPHAVDTQKAALSVVAVEKVVYTIKDSDRKGIFGGQGK</sequence>
<evidence type="ECO:0000313" key="1">
    <source>
        <dbReference type="EMBL" id="ACA68202.1"/>
    </source>
</evidence>
<reference evidence="1" key="1">
    <citation type="submission" date="2008-02" db="EMBL/GenBank/DDBJ databases">
        <title>Complete sequence of Yersinia pseudotuberculosis YPIII.</title>
        <authorList>
            <consortium name="US DOE Joint Genome Institute"/>
            <person name="Challacombe J.F."/>
            <person name="Bruce D."/>
            <person name="Detter J.C."/>
            <person name="Green L."/>
            <person name="Land M."/>
            <person name="Munk C."/>
            <person name="Lindler L.E."/>
            <person name="Nikolich M.P."/>
            <person name="Brettin T."/>
        </authorList>
    </citation>
    <scope>NUCLEOTIDE SEQUENCE</scope>
    <source>
        <strain evidence="1">YPIII</strain>
    </source>
</reference>
<gene>
    <name evidence="1" type="ordered locus">YPK_1911</name>
</gene>
<proteinExistence type="predicted"/>
<accession>A0A0H3B2V5</accession>
<protein>
    <submittedName>
        <fullName evidence="1">Uncharacterized protein</fullName>
    </submittedName>
</protein>